<dbReference type="Proteomes" id="UP000749646">
    <property type="component" value="Unassembled WGS sequence"/>
</dbReference>
<sequence length="506" mass="57735">MGEYIGSTTARLYPSPLPTSSTQCIARQEPRPERIEVDDGLVMQWSTCDDAKNVADCLAEAFKFPSMSGRHVVMSEYDIALVEDTTLHHQTDPKTGKPRNPVVAAICMQQMAGYYGSVPITYGALGAVGSLPAYRNRGLIRRLFLEMMHPVADARGDLMTFIISIPHFYRLFGYEYAVPYKFGRQLMDFATTVPPLAAGGSEPFTLHPVTSKDLPYLVHMTTPERLHCNAQLGIYYGQDFWRYIIEELSPDKIENYHDAHHHAGIVVDLKTDRDIGVSMTSNNTGRWDFDRPYYEYYNTKLNNNTLPNESDKVQRQRGQFPLTFSNLIVNLTRHHPVTKLLDSQDKFLQKTENPPVRLYTRIHSLPKWIEKIAPVIEERLKFSEVFRSDSARLRLEGMTGRGLEVVFRKGRFVSASDWKPKGAEEIMREKYAKQGEKKKQEEDEEVVYIAGFAPLTFTRLVAGTIDASELLQRDSENYVSSGETKLMLEVLFPRLEHFVDLEVVDS</sequence>
<dbReference type="SUPFAM" id="SSF55729">
    <property type="entry name" value="Acyl-CoA N-acyltransferases (Nat)"/>
    <property type="match status" value="1"/>
</dbReference>
<dbReference type="OrthoDB" id="2107414at2759"/>
<keyword evidence="3" id="KW-1185">Reference proteome</keyword>
<evidence type="ECO:0000256" key="1">
    <source>
        <dbReference type="SAM" id="MobiDB-lite"/>
    </source>
</evidence>
<name>A0A9P6MA15_9FUNG</name>
<organism evidence="2 3">
    <name type="scientific">Modicella reniformis</name>
    <dbReference type="NCBI Taxonomy" id="1440133"/>
    <lineage>
        <taxon>Eukaryota</taxon>
        <taxon>Fungi</taxon>
        <taxon>Fungi incertae sedis</taxon>
        <taxon>Mucoromycota</taxon>
        <taxon>Mortierellomycotina</taxon>
        <taxon>Mortierellomycetes</taxon>
        <taxon>Mortierellales</taxon>
        <taxon>Mortierellaceae</taxon>
        <taxon>Modicella</taxon>
    </lineage>
</organism>
<feature type="compositionally biased region" description="Polar residues" evidence="1">
    <location>
        <begin position="1"/>
        <end position="10"/>
    </location>
</feature>
<dbReference type="Gene3D" id="3.40.630.30">
    <property type="match status" value="1"/>
</dbReference>
<feature type="region of interest" description="Disordered" evidence="1">
    <location>
        <begin position="1"/>
        <end position="22"/>
    </location>
</feature>
<dbReference type="InterPro" id="IPR016181">
    <property type="entry name" value="Acyl_CoA_acyltransferase"/>
</dbReference>
<dbReference type="AlphaFoldDB" id="A0A9P6MA15"/>
<evidence type="ECO:0000313" key="2">
    <source>
        <dbReference type="EMBL" id="KAF9983711.1"/>
    </source>
</evidence>
<dbReference type="EMBL" id="JAAAHW010003453">
    <property type="protein sequence ID" value="KAF9983711.1"/>
    <property type="molecule type" value="Genomic_DNA"/>
</dbReference>
<dbReference type="Pfam" id="PF13527">
    <property type="entry name" value="Acetyltransf_9"/>
    <property type="match status" value="1"/>
</dbReference>
<gene>
    <name evidence="2" type="ORF">BGZ65_001520</name>
</gene>
<accession>A0A9P6MA15</accession>
<evidence type="ECO:0008006" key="4">
    <source>
        <dbReference type="Google" id="ProtNLM"/>
    </source>
</evidence>
<reference evidence="2" key="1">
    <citation type="journal article" date="2020" name="Fungal Divers.">
        <title>Resolving the Mortierellaceae phylogeny through synthesis of multi-gene phylogenetics and phylogenomics.</title>
        <authorList>
            <person name="Vandepol N."/>
            <person name="Liber J."/>
            <person name="Desiro A."/>
            <person name="Na H."/>
            <person name="Kennedy M."/>
            <person name="Barry K."/>
            <person name="Grigoriev I.V."/>
            <person name="Miller A.N."/>
            <person name="O'Donnell K."/>
            <person name="Stajich J.E."/>
            <person name="Bonito G."/>
        </authorList>
    </citation>
    <scope>NUCLEOTIDE SEQUENCE</scope>
    <source>
        <strain evidence="2">MES-2147</strain>
    </source>
</reference>
<proteinExistence type="predicted"/>
<protein>
    <recommendedName>
        <fullName evidence="4">N-acetyltransferase domain-containing protein</fullName>
    </recommendedName>
</protein>
<comment type="caution">
    <text evidence="2">The sequence shown here is derived from an EMBL/GenBank/DDBJ whole genome shotgun (WGS) entry which is preliminary data.</text>
</comment>
<evidence type="ECO:0000313" key="3">
    <source>
        <dbReference type="Proteomes" id="UP000749646"/>
    </source>
</evidence>